<evidence type="ECO:0000256" key="1">
    <source>
        <dbReference type="SAM" id="MobiDB-lite"/>
    </source>
</evidence>
<feature type="non-terminal residue" evidence="2">
    <location>
        <position position="1"/>
    </location>
</feature>
<sequence>TSLSSTDSSNSSTSLSNTDSLNSSTSLSNTDSSNSSTSLSNTDSSNSSTNPSSTDSSNSLMYRTLDDSQDAPADQNNYISGPGGANGKIYQDAIASTALQYQGVSYDESSQNYVINFQFGSKVITSTGGVNRVLEFSFQTSPNLNNNVQQVTVSNSDGSRTLVNNNGTYYIKYTVGKVVGGNVNVSVYVNPVKVTDGDWVSAFMSTHRERSNGTLIPTSTEIAFSATRSLTYQQFGNDFNTQLLSSLKSNALKDLNQTSPLNSTTNLKSNYTNSINSVTIDGDFASQIQSIRSAFHADSTSLSSSISALNNQSSLSVSNVSGLVNLTDDDKKSALNAIKMQQQTTLSNLMSVTQASQISGTQNNGIEAIKKIELQATIQSAINAISDAAKETTGKIQSDNTLTEDQYNNQINKVLSDKKKYTDLLSQITNSSSVASLRDQGIMAINGDYTAGESLVTQKKTAQAAIDAETQKTSAAI</sequence>
<dbReference type="AlphaFoldDB" id="A0A3F3HHU2"/>
<organism evidence="2">
    <name type="scientific">Fructobacillus tropaeoli</name>
    <dbReference type="NCBI Taxonomy" id="709323"/>
    <lineage>
        <taxon>Bacteria</taxon>
        <taxon>Bacillati</taxon>
        <taxon>Bacillota</taxon>
        <taxon>Bacilli</taxon>
        <taxon>Lactobacillales</taxon>
        <taxon>Lactobacillaceae</taxon>
        <taxon>Fructobacillus</taxon>
    </lineage>
</organism>
<dbReference type="EMBL" id="DF968118">
    <property type="protein sequence ID" value="GAP05079.1"/>
    <property type="molecule type" value="Genomic_DNA"/>
</dbReference>
<name>A0A3F3HHU2_9LACO</name>
<proteinExistence type="predicted"/>
<feature type="non-terminal residue" evidence="2">
    <location>
        <position position="477"/>
    </location>
</feature>
<evidence type="ECO:0000313" key="2">
    <source>
        <dbReference type="EMBL" id="GAP05079.1"/>
    </source>
</evidence>
<dbReference type="Proteomes" id="UP000064514">
    <property type="component" value="Unassembled WGS sequence"/>
</dbReference>
<reference evidence="2" key="1">
    <citation type="journal article" date="2015" name="BMC Genomics">
        <title>Comparative genomics of Fructobacillus spp. and Leuconostoc spp. reveals niche-specific evolution of Fructobacillus spp.</title>
        <authorList>
            <person name="Endo A."/>
            <person name="Tanizawa Y."/>
            <person name="Tanaka N."/>
            <person name="Maeno S."/>
            <person name="Kumar H."/>
            <person name="Shiwa Y."/>
            <person name="Okada S."/>
            <person name="Yoshikawa H."/>
            <person name="Dicks L."/>
            <person name="Nakagawa J."/>
            <person name="Arita M."/>
        </authorList>
    </citation>
    <scope>NUCLEOTIDE SEQUENCE [LARGE SCALE GENOMIC DNA]</scope>
    <source>
        <strain evidence="2">F214-1</strain>
    </source>
</reference>
<feature type="region of interest" description="Disordered" evidence="1">
    <location>
        <begin position="1"/>
        <end position="60"/>
    </location>
</feature>
<gene>
    <name evidence="2" type="ORF">FTRO_0410010</name>
</gene>
<protein>
    <submittedName>
        <fullName evidence="2">Uncharacterized protein</fullName>
    </submittedName>
</protein>
<accession>A0A3F3HHU2</accession>